<dbReference type="GO" id="GO:0016020">
    <property type="term" value="C:membrane"/>
    <property type="evidence" value="ECO:0007669"/>
    <property type="project" value="InterPro"/>
</dbReference>
<dbReference type="Pfam" id="PF00015">
    <property type="entry name" value="MCPsignal"/>
    <property type="match status" value="1"/>
</dbReference>
<evidence type="ECO:0000256" key="5">
    <source>
        <dbReference type="PROSITE-ProRule" id="PRU00284"/>
    </source>
</evidence>
<reference evidence="9 10" key="1">
    <citation type="submission" date="2017-10" db="EMBL/GenBank/DDBJ databases">
        <title>Sequencing the genomes of 1000 actinobacteria strains.</title>
        <authorList>
            <person name="Klenk H.-P."/>
        </authorList>
    </citation>
    <scope>NUCLEOTIDE SEQUENCE [LARGE SCALE GENOMIC DNA]</scope>
    <source>
        <strain evidence="9 10">DSM 18966</strain>
    </source>
</reference>
<feature type="domain" description="Methyl-accepting transducer" evidence="7">
    <location>
        <begin position="271"/>
        <end position="500"/>
    </location>
</feature>
<keyword evidence="1 6" id="KW-0812">Transmembrane</keyword>
<keyword evidence="3 5" id="KW-0807">Transducer</keyword>
<evidence type="ECO:0000313" key="9">
    <source>
        <dbReference type="EMBL" id="PFG33018.1"/>
    </source>
</evidence>
<evidence type="ECO:0000313" key="10">
    <source>
        <dbReference type="Proteomes" id="UP000225548"/>
    </source>
</evidence>
<dbReference type="Pfam" id="PF00672">
    <property type="entry name" value="HAMP"/>
    <property type="match status" value="1"/>
</dbReference>
<dbReference type="Proteomes" id="UP000225548">
    <property type="component" value="Unassembled WGS sequence"/>
</dbReference>
<dbReference type="Gene3D" id="1.10.287.950">
    <property type="entry name" value="Methyl-accepting chemotaxis protein"/>
    <property type="match status" value="1"/>
</dbReference>
<dbReference type="RefSeq" id="WP_169925333.1">
    <property type="nucleotide sequence ID" value="NZ_PDJG01000001.1"/>
</dbReference>
<keyword evidence="6" id="KW-0472">Membrane</keyword>
<proteinExistence type="inferred from homology"/>
<dbReference type="InterPro" id="IPR004090">
    <property type="entry name" value="Chemotax_Me-accpt_rcpt"/>
</dbReference>
<organism evidence="9 10">
    <name type="scientific">Sanguibacter antarcticus</name>
    <dbReference type="NCBI Taxonomy" id="372484"/>
    <lineage>
        <taxon>Bacteria</taxon>
        <taxon>Bacillati</taxon>
        <taxon>Actinomycetota</taxon>
        <taxon>Actinomycetes</taxon>
        <taxon>Micrococcales</taxon>
        <taxon>Sanguibacteraceae</taxon>
        <taxon>Sanguibacter</taxon>
    </lineage>
</organism>
<dbReference type="SMART" id="SM00283">
    <property type="entry name" value="MA"/>
    <property type="match status" value="1"/>
</dbReference>
<dbReference type="CDD" id="cd06225">
    <property type="entry name" value="HAMP"/>
    <property type="match status" value="1"/>
</dbReference>
<accession>A0A2A9E243</accession>
<evidence type="ECO:0000256" key="1">
    <source>
        <dbReference type="ARBA" id="ARBA00022692"/>
    </source>
</evidence>
<evidence type="ECO:0000259" key="8">
    <source>
        <dbReference type="PROSITE" id="PS50885"/>
    </source>
</evidence>
<gene>
    <name evidence="9" type="ORF">ATL42_0870</name>
</gene>
<feature type="domain" description="HAMP" evidence="8">
    <location>
        <begin position="215"/>
        <end position="266"/>
    </location>
</feature>
<dbReference type="InterPro" id="IPR003660">
    <property type="entry name" value="HAMP_dom"/>
</dbReference>
<keyword evidence="10" id="KW-1185">Reference proteome</keyword>
<dbReference type="GO" id="GO:0007165">
    <property type="term" value="P:signal transduction"/>
    <property type="evidence" value="ECO:0007669"/>
    <property type="project" value="UniProtKB-KW"/>
</dbReference>
<sequence>MSWSLTRLSRIVFTGLLVVVGGADAYVVVAANHASTALQDFRDDTSVLQTAASHMRADFYAYDGANNMYILTASTGGAEGKALSEITYAQAVEWSDALTSEAVAVTDLVAGTDLEPVIADLLVAVDAYDTLFDQGYDLLQAGDLEGAAHMETVENVEESDAIGAQIDAVQAAVDERSATVLADLDRTNTLLRNVAVAALVVSVAVIAAIMLAFNKAVLSPVRLLKSQIEVIGGDLTKRVTVVRRDEVGSLAESFNALIASTHGAVETITRSSAALATASTGLTESSRSIETFSGNSSTQAENASASAQQVSLSIQSAAAGAEEMGASIREIAQNASEAARIAGRAVSVAEATSTQVARLGVSSDEIGAVVKAITSIAEQTNLLALNATIEAARAGEAGKGFAVVAGEVKELAQETARATEDIAGRVASIRSDTSDAMVAIAEIAEIVRSIDDYQGVIAAAVEEQTAVTNEMARSVSEAAKGSTEIADRIASVAQSAHGVSQSAKDTRAASDGLAGLSDDLSRVVAIYTV</sequence>
<keyword evidence="2 6" id="KW-1133">Transmembrane helix</keyword>
<name>A0A2A9E243_9MICO</name>
<dbReference type="AlphaFoldDB" id="A0A2A9E243"/>
<dbReference type="PRINTS" id="PR00260">
    <property type="entry name" value="CHEMTRNSDUCR"/>
</dbReference>
<dbReference type="SUPFAM" id="SSF58104">
    <property type="entry name" value="Methyl-accepting chemotaxis protein (MCP) signaling domain"/>
    <property type="match status" value="1"/>
</dbReference>
<comment type="similarity">
    <text evidence="4">Belongs to the methyl-accepting chemotaxis (MCP) protein family.</text>
</comment>
<evidence type="ECO:0000256" key="4">
    <source>
        <dbReference type="ARBA" id="ARBA00029447"/>
    </source>
</evidence>
<evidence type="ECO:0000256" key="3">
    <source>
        <dbReference type="ARBA" id="ARBA00023224"/>
    </source>
</evidence>
<dbReference type="PANTHER" id="PTHR32089:SF112">
    <property type="entry name" value="LYSOZYME-LIKE PROTEIN-RELATED"/>
    <property type="match status" value="1"/>
</dbReference>
<evidence type="ECO:0000256" key="6">
    <source>
        <dbReference type="SAM" id="Phobius"/>
    </source>
</evidence>
<evidence type="ECO:0000259" key="7">
    <source>
        <dbReference type="PROSITE" id="PS50111"/>
    </source>
</evidence>
<feature type="transmembrane region" description="Helical" evidence="6">
    <location>
        <begin position="194"/>
        <end position="213"/>
    </location>
</feature>
<dbReference type="GO" id="GO:0004888">
    <property type="term" value="F:transmembrane signaling receptor activity"/>
    <property type="evidence" value="ECO:0007669"/>
    <property type="project" value="InterPro"/>
</dbReference>
<dbReference type="PROSITE" id="PS50111">
    <property type="entry name" value="CHEMOTAXIS_TRANSDUC_2"/>
    <property type="match status" value="1"/>
</dbReference>
<dbReference type="SMART" id="SM00304">
    <property type="entry name" value="HAMP"/>
    <property type="match status" value="1"/>
</dbReference>
<protein>
    <submittedName>
        <fullName evidence="9">Methyl-accepting chemotaxis protein</fullName>
    </submittedName>
</protein>
<dbReference type="GO" id="GO:0006935">
    <property type="term" value="P:chemotaxis"/>
    <property type="evidence" value="ECO:0007669"/>
    <property type="project" value="InterPro"/>
</dbReference>
<dbReference type="InterPro" id="IPR004089">
    <property type="entry name" value="MCPsignal_dom"/>
</dbReference>
<dbReference type="EMBL" id="PDJG01000001">
    <property type="protein sequence ID" value="PFG33018.1"/>
    <property type="molecule type" value="Genomic_DNA"/>
</dbReference>
<dbReference type="PANTHER" id="PTHR32089">
    <property type="entry name" value="METHYL-ACCEPTING CHEMOTAXIS PROTEIN MCPB"/>
    <property type="match status" value="1"/>
</dbReference>
<comment type="caution">
    <text evidence="9">The sequence shown here is derived from an EMBL/GenBank/DDBJ whole genome shotgun (WGS) entry which is preliminary data.</text>
</comment>
<dbReference type="PROSITE" id="PS50885">
    <property type="entry name" value="HAMP"/>
    <property type="match status" value="1"/>
</dbReference>
<evidence type="ECO:0000256" key="2">
    <source>
        <dbReference type="ARBA" id="ARBA00022989"/>
    </source>
</evidence>